<gene>
    <name evidence="2" type="ORF">EV02_1920</name>
</gene>
<name>A0A0A2B8W6_PROMR</name>
<dbReference type="Proteomes" id="UP000030345">
    <property type="component" value="Unassembled WGS sequence"/>
</dbReference>
<keyword evidence="1" id="KW-1133">Transmembrane helix</keyword>
<feature type="transmembrane region" description="Helical" evidence="1">
    <location>
        <begin position="20"/>
        <end position="38"/>
    </location>
</feature>
<accession>A0A0A2B8W6</accession>
<dbReference type="EMBL" id="JNAS01000002">
    <property type="protein sequence ID" value="KGG09240.1"/>
    <property type="molecule type" value="Genomic_DNA"/>
</dbReference>
<comment type="caution">
    <text evidence="2">The sequence shown here is derived from an EMBL/GenBank/DDBJ whole genome shotgun (WGS) entry which is preliminary data.</text>
</comment>
<protein>
    <submittedName>
        <fullName evidence="2">Uncharacterized protein</fullName>
    </submittedName>
</protein>
<evidence type="ECO:0000256" key="1">
    <source>
        <dbReference type="SAM" id="Phobius"/>
    </source>
</evidence>
<dbReference type="STRING" id="59926.EV02_1920"/>
<sequence length="42" mass="4831">MSNFFMEYLTNLWNNQPNILIGGGLAILVLLGIYIKLLDIYQ</sequence>
<reference evidence="3" key="1">
    <citation type="journal article" date="2014" name="Sci. Data">
        <title>Genomes of diverse isolates of the marine cyanobacterium Prochlorococcus.</title>
        <authorList>
            <person name="Biller S."/>
            <person name="Berube P."/>
            <person name="Thompson J."/>
            <person name="Kelly L."/>
            <person name="Roggensack S."/>
            <person name="Awad L."/>
            <person name="Roache-Johnson K."/>
            <person name="Ding H."/>
            <person name="Giovannoni S.J."/>
            <person name="Moore L.R."/>
            <person name="Chisholm S.W."/>
        </authorList>
    </citation>
    <scope>NUCLEOTIDE SEQUENCE [LARGE SCALE GENOMIC DNA]</scope>
    <source>
        <strain evidence="3">SB</strain>
    </source>
</reference>
<organism evidence="2 3">
    <name type="scientific">Prochlorococcus marinus str. SB</name>
    <dbReference type="NCBI Taxonomy" id="59926"/>
    <lineage>
        <taxon>Bacteria</taxon>
        <taxon>Bacillati</taxon>
        <taxon>Cyanobacteriota</taxon>
        <taxon>Cyanophyceae</taxon>
        <taxon>Synechococcales</taxon>
        <taxon>Prochlorococcaceae</taxon>
        <taxon>Prochlorococcus</taxon>
    </lineage>
</organism>
<proteinExistence type="predicted"/>
<evidence type="ECO:0000313" key="3">
    <source>
        <dbReference type="Proteomes" id="UP000030345"/>
    </source>
</evidence>
<keyword evidence="1" id="KW-0472">Membrane</keyword>
<evidence type="ECO:0000313" key="2">
    <source>
        <dbReference type="EMBL" id="KGG09240.1"/>
    </source>
</evidence>
<keyword evidence="1" id="KW-0812">Transmembrane</keyword>
<dbReference type="AlphaFoldDB" id="A0A0A2B8W6"/>